<reference evidence="11 12" key="1">
    <citation type="submission" date="2019-07" db="EMBL/GenBank/DDBJ databases">
        <title>Genomics analysis of Aphanomyces spp. identifies a new class of oomycete effector associated with host adaptation.</title>
        <authorList>
            <person name="Gaulin E."/>
        </authorList>
    </citation>
    <scope>NUCLEOTIDE SEQUENCE [LARGE SCALE GENOMIC DNA]</scope>
    <source>
        <strain evidence="11 12">ATCC 201684</strain>
    </source>
</reference>
<dbReference type="EMBL" id="VJMJ01000093">
    <property type="protein sequence ID" value="KAF0735806.1"/>
    <property type="molecule type" value="Genomic_DNA"/>
</dbReference>
<evidence type="ECO:0000313" key="11">
    <source>
        <dbReference type="EMBL" id="KAF0735806.1"/>
    </source>
</evidence>
<evidence type="ECO:0000256" key="1">
    <source>
        <dbReference type="ARBA" id="ARBA00001936"/>
    </source>
</evidence>
<evidence type="ECO:0000256" key="5">
    <source>
        <dbReference type="ARBA" id="ARBA00023211"/>
    </source>
</evidence>
<dbReference type="Pfam" id="PF16891">
    <property type="entry name" value="STPPase_N"/>
    <property type="match status" value="1"/>
</dbReference>
<dbReference type="PROSITE" id="PS00125">
    <property type="entry name" value="SER_THR_PHOSPHATASE"/>
    <property type="match status" value="1"/>
</dbReference>
<dbReference type="FunFam" id="3.60.21.10:FF:000026">
    <property type="entry name" value="Serine/threonine-protein phosphatase"/>
    <property type="match status" value="1"/>
</dbReference>
<dbReference type="PANTHER" id="PTHR11668">
    <property type="entry name" value="SERINE/THREONINE PROTEIN PHOSPHATASE"/>
    <property type="match status" value="1"/>
</dbReference>
<keyword evidence="4" id="KW-0904">Protein phosphatase</keyword>
<evidence type="ECO:0000256" key="7">
    <source>
        <dbReference type="ARBA" id="ARBA00048336"/>
    </source>
</evidence>
<evidence type="ECO:0000313" key="12">
    <source>
        <dbReference type="Proteomes" id="UP000481153"/>
    </source>
</evidence>
<dbReference type="Proteomes" id="UP000481153">
    <property type="component" value="Unassembled WGS sequence"/>
</dbReference>
<dbReference type="GO" id="GO:0046872">
    <property type="term" value="F:metal ion binding"/>
    <property type="evidence" value="ECO:0007669"/>
    <property type="project" value="UniProtKB-KW"/>
</dbReference>
<dbReference type="SMART" id="SM00156">
    <property type="entry name" value="PP2Ac"/>
    <property type="match status" value="1"/>
</dbReference>
<comment type="similarity">
    <text evidence="8">Belongs to the PPP phosphatase family.</text>
</comment>
<comment type="catalytic activity">
    <reaction evidence="6">
        <text>O-phospho-L-seryl-[protein] + H2O = L-seryl-[protein] + phosphate</text>
        <dbReference type="Rhea" id="RHEA:20629"/>
        <dbReference type="Rhea" id="RHEA-COMP:9863"/>
        <dbReference type="Rhea" id="RHEA-COMP:11604"/>
        <dbReference type="ChEBI" id="CHEBI:15377"/>
        <dbReference type="ChEBI" id="CHEBI:29999"/>
        <dbReference type="ChEBI" id="CHEBI:43474"/>
        <dbReference type="ChEBI" id="CHEBI:83421"/>
        <dbReference type="EC" id="3.1.3.16"/>
    </reaction>
</comment>
<feature type="region of interest" description="Disordered" evidence="9">
    <location>
        <begin position="309"/>
        <end position="332"/>
    </location>
</feature>
<evidence type="ECO:0000256" key="8">
    <source>
        <dbReference type="RuleBase" id="RU004273"/>
    </source>
</evidence>
<dbReference type="GO" id="GO:0005634">
    <property type="term" value="C:nucleus"/>
    <property type="evidence" value="ECO:0007669"/>
    <property type="project" value="TreeGrafter"/>
</dbReference>
<dbReference type="PANTHER" id="PTHR11668:SF300">
    <property type="entry name" value="SERINE_THREONINE-PROTEIN PHOSPHATASE"/>
    <property type="match status" value="1"/>
</dbReference>
<keyword evidence="12" id="KW-1185">Reference proteome</keyword>
<feature type="domain" description="Serine/threonine specific protein phosphatases" evidence="10">
    <location>
        <begin position="126"/>
        <end position="131"/>
    </location>
</feature>
<dbReference type="InterPro" id="IPR004843">
    <property type="entry name" value="Calcineurin-like_PHP"/>
</dbReference>
<organism evidence="11 12">
    <name type="scientific">Aphanomyces euteiches</name>
    <dbReference type="NCBI Taxonomy" id="100861"/>
    <lineage>
        <taxon>Eukaryota</taxon>
        <taxon>Sar</taxon>
        <taxon>Stramenopiles</taxon>
        <taxon>Oomycota</taxon>
        <taxon>Saprolegniomycetes</taxon>
        <taxon>Saprolegniales</taxon>
        <taxon>Verrucalvaceae</taxon>
        <taxon>Aphanomyces</taxon>
    </lineage>
</organism>
<dbReference type="InterPro" id="IPR029052">
    <property type="entry name" value="Metallo-depent_PP-like"/>
</dbReference>
<dbReference type="SUPFAM" id="SSF56300">
    <property type="entry name" value="Metallo-dependent phosphatases"/>
    <property type="match status" value="1"/>
</dbReference>
<dbReference type="GO" id="GO:0005737">
    <property type="term" value="C:cytoplasm"/>
    <property type="evidence" value="ECO:0007669"/>
    <property type="project" value="TreeGrafter"/>
</dbReference>
<keyword evidence="2" id="KW-0479">Metal-binding</keyword>
<evidence type="ECO:0000256" key="9">
    <source>
        <dbReference type="SAM" id="MobiDB-lite"/>
    </source>
</evidence>
<evidence type="ECO:0000256" key="3">
    <source>
        <dbReference type="ARBA" id="ARBA00022801"/>
    </source>
</evidence>
<protein>
    <recommendedName>
        <fullName evidence="8">Serine/threonine-protein phosphatase</fullName>
        <ecNumber evidence="8">3.1.3.16</ecNumber>
    </recommendedName>
</protein>
<dbReference type="InterPro" id="IPR031675">
    <property type="entry name" value="STPPase_N"/>
</dbReference>
<dbReference type="PRINTS" id="PR00114">
    <property type="entry name" value="STPHPHTASE"/>
</dbReference>
<gene>
    <name evidence="11" type="ORF">Ae201684_007811</name>
</gene>
<dbReference type="InterPro" id="IPR050341">
    <property type="entry name" value="PP1_catalytic_subunit"/>
</dbReference>
<dbReference type="InterPro" id="IPR006186">
    <property type="entry name" value="Ser/Thr-sp_prot-phosphatase"/>
</dbReference>
<accession>A0A6G0X707</accession>
<proteinExistence type="inferred from homology"/>
<evidence type="ECO:0000259" key="10">
    <source>
        <dbReference type="PROSITE" id="PS00125"/>
    </source>
</evidence>
<dbReference type="VEuPathDB" id="FungiDB:AeMF1_002882"/>
<name>A0A6G0X707_9STRA</name>
<keyword evidence="3 8" id="KW-0378">Hydrolase</keyword>
<evidence type="ECO:0000256" key="2">
    <source>
        <dbReference type="ARBA" id="ARBA00022723"/>
    </source>
</evidence>
<comment type="catalytic activity">
    <reaction evidence="7 8">
        <text>O-phospho-L-threonyl-[protein] + H2O = L-threonyl-[protein] + phosphate</text>
        <dbReference type="Rhea" id="RHEA:47004"/>
        <dbReference type="Rhea" id="RHEA-COMP:11060"/>
        <dbReference type="Rhea" id="RHEA-COMP:11605"/>
        <dbReference type="ChEBI" id="CHEBI:15377"/>
        <dbReference type="ChEBI" id="CHEBI:30013"/>
        <dbReference type="ChEBI" id="CHEBI:43474"/>
        <dbReference type="ChEBI" id="CHEBI:61977"/>
        <dbReference type="EC" id="3.1.3.16"/>
    </reaction>
</comment>
<evidence type="ECO:0000256" key="6">
    <source>
        <dbReference type="ARBA" id="ARBA00047761"/>
    </source>
</evidence>
<evidence type="ECO:0000256" key="4">
    <source>
        <dbReference type="ARBA" id="ARBA00022912"/>
    </source>
</evidence>
<comment type="cofactor">
    <cofactor evidence="1">
        <name>Mn(2+)</name>
        <dbReference type="ChEBI" id="CHEBI:29035"/>
    </cofactor>
</comment>
<sequence>MVIQSSYIMDRARLDAIIDDLLSLRRERPGTDAKLRLEDMYDLSYAARNIFSAQPMLLELSAPVKICGDIHGQFSDLLRMFEHCGYPPDVNYLFLGDYVDRGKQSLETICLLFAYKIKYPENFFLLRGNHETEDISKMYGFFDECKRRYEMKLWKHFCDTFAWLPVAGVVENRILCMHGGLSPEMNRITEIKSLARPTSDVGNHGLMCDLMWSDPQGDITGWGENDRGVSFVFGPDVVASFVKRNDLDLICRAHQVVQDGYEFFASRQLVTIFSAPSYCGEFDNSAGVLTVDEKLLCSFQIVDPLFDKKRRQDGKGDSPYKRPAYNSRLSKS</sequence>
<keyword evidence="5" id="KW-0464">Manganese</keyword>
<dbReference type="Gene3D" id="3.60.21.10">
    <property type="match status" value="1"/>
</dbReference>
<dbReference type="Pfam" id="PF00149">
    <property type="entry name" value="Metallophos"/>
    <property type="match status" value="1"/>
</dbReference>
<dbReference type="AlphaFoldDB" id="A0A6G0X707"/>
<dbReference type="EC" id="3.1.3.16" evidence="8"/>
<comment type="caution">
    <text evidence="11">The sequence shown here is derived from an EMBL/GenBank/DDBJ whole genome shotgun (WGS) entry which is preliminary data.</text>
</comment>
<dbReference type="GO" id="GO:0004722">
    <property type="term" value="F:protein serine/threonine phosphatase activity"/>
    <property type="evidence" value="ECO:0007669"/>
    <property type="project" value="UniProtKB-EC"/>
</dbReference>